<evidence type="ECO:0000313" key="1">
    <source>
        <dbReference type="EMBL" id="ORD98844.1"/>
    </source>
</evidence>
<accession>A0A1X0QGQ6</accession>
<dbReference type="VEuPathDB" id="MicrosporidiaDB:A0H76_1844"/>
<sequence length="61" mass="6428">MAKLHSDDPLDLKLLNDSCPGVSIINIPGKSGRSILHFFISISTGKKVAPICCVIPPASNP</sequence>
<evidence type="ECO:0000313" key="2">
    <source>
        <dbReference type="Proteomes" id="UP000192501"/>
    </source>
</evidence>
<dbReference type="AlphaFoldDB" id="A0A1X0QGQ6"/>
<proteinExistence type="predicted"/>
<dbReference type="Proteomes" id="UP000192501">
    <property type="component" value="Unassembled WGS sequence"/>
</dbReference>
<reference evidence="1 2" key="1">
    <citation type="journal article" date="2017" name="Environ. Microbiol.">
        <title>Decay of the glycolytic pathway and adaptation to intranuclear parasitism within Enterocytozoonidae microsporidia.</title>
        <authorList>
            <person name="Wiredu Boakye D."/>
            <person name="Jaroenlak P."/>
            <person name="Prachumwat A."/>
            <person name="Williams T.A."/>
            <person name="Bateman K.S."/>
            <person name="Itsathitphaisarn O."/>
            <person name="Sritunyalucksana K."/>
            <person name="Paszkiewicz K.H."/>
            <person name="Moore K.A."/>
            <person name="Stentiford G.D."/>
            <person name="Williams B.A."/>
        </authorList>
    </citation>
    <scope>NUCLEOTIDE SEQUENCE [LARGE SCALE GENOMIC DNA]</scope>
    <source>
        <strain evidence="2">canceri</strain>
    </source>
</reference>
<dbReference type="EMBL" id="LTAI01000416">
    <property type="protein sequence ID" value="ORD98844.1"/>
    <property type="molecule type" value="Genomic_DNA"/>
</dbReference>
<protein>
    <submittedName>
        <fullName evidence="1">Uncharacterized protein</fullName>
    </submittedName>
</protein>
<gene>
    <name evidence="1" type="ORF">A0H76_1844</name>
</gene>
<comment type="caution">
    <text evidence="1">The sequence shown here is derived from an EMBL/GenBank/DDBJ whole genome shotgun (WGS) entry which is preliminary data.</text>
</comment>
<name>A0A1X0QGQ6_9MICR</name>
<organism evidence="1 2">
    <name type="scientific">Hepatospora eriocheir</name>
    <dbReference type="NCBI Taxonomy" id="1081669"/>
    <lineage>
        <taxon>Eukaryota</taxon>
        <taxon>Fungi</taxon>
        <taxon>Fungi incertae sedis</taxon>
        <taxon>Microsporidia</taxon>
        <taxon>Hepatosporidae</taxon>
        <taxon>Hepatospora</taxon>
    </lineage>
</organism>